<gene>
    <name evidence="1" type="ORF">CO711_16685</name>
</gene>
<proteinExistence type="predicted"/>
<protein>
    <submittedName>
        <fullName evidence="1">Uncharacterized protein</fullName>
    </submittedName>
</protein>
<organism evidence="1 2">
    <name type="scientific">Burkholderia cepacia</name>
    <name type="common">Pseudomonas cepacia</name>
    <dbReference type="NCBI Taxonomy" id="292"/>
    <lineage>
        <taxon>Bacteria</taxon>
        <taxon>Pseudomonadati</taxon>
        <taxon>Pseudomonadota</taxon>
        <taxon>Betaproteobacteria</taxon>
        <taxon>Burkholderiales</taxon>
        <taxon>Burkholderiaceae</taxon>
        <taxon>Burkholderia</taxon>
        <taxon>Burkholderia cepacia complex</taxon>
    </lineage>
</organism>
<dbReference type="Proteomes" id="UP000218103">
    <property type="component" value="Chromosome 1"/>
</dbReference>
<evidence type="ECO:0000313" key="1">
    <source>
        <dbReference type="EMBL" id="ATF78893.1"/>
    </source>
</evidence>
<reference evidence="2" key="1">
    <citation type="submission" date="2017-09" db="EMBL/GenBank/DDBJ databases">
        <title>FDA dAtabase for Regulatory Grade micrObial Sequences (FDA-ARGOS): Supporting development and validation of Infectious Disease Dx tests.</title>
        <authorList>
            <person name="Minogue T."/>
            <person name="Wolcott M."/>
            <person name="Wasieloski L."/>
            <person name="Aguilar W."/>
            <person name="Moore D."/>
            <person name="Tallon L.J."/>
            <person name="Sadzewicz L."/>
            <person name="Ott S."/>
            <person name="Zhao X."/>
            <person name="Nagaraj S."/>
            <person name="Vavikolanu K."/>
            <person name="Aluvathingal J."/>
            <person name="Nadendla S."/>
            <person name="Sichtig H."/>
        </authorList>
    </citation>
    <scope>NUCLEOTIDE SEQUENCE [LARGE SCALE GENOMIC DNA]</scope>
    <source>
        <strain evidence="2">FDAARGOS_388</strain>
    </source>
</reference>
<accession>A0ABM6NVQ1</accession>
<sequence>MDNAASPVEQHEAALAEVEARFVAEHGHRLARLLDINSFDIADRDAQIMAILKCSQAEPSAPLEGTGNRADERAAFRQWFKTSGFWNDAITEKAWLAACEWMKGRAPRIEVAGAVPADDKPCTCHPDDRVEPCAKQYAASECKRTQQHEPQVADEPAQFEIAGATEALREYLDAEETWRIVTDTEDPNDIDPIERTMAASRRVAAREAARKVLAGRTPSADAAAAPADEQTAFSVWSALKSTRWWLEVTPQYAASAAWQARAAASQPAAAAGQEAVAHILPRDLEALRTYSQQCQVVLYREPRKTRVALYTAPPAQVATRQGLTHNQRAVIKFAAETMEERRLDGHARVLLALLEGAKQ</sequence>
<keyword evidence="2" id="KW-1185">Reference proteome</keyword>
<dbReference type="RefSeq" id="WP_027787622.1">
    <property type="nucleotide sequence ID" value="NZ_BCNU01000004.1"/>
</dbReference>
<evidence type="ECO:0000313" key="2">
    <source>
        <dbReference type="Proteomes" id="UP000218103"/>
    </source>
</evidence>
<name>A0ABM6NVQ1_BURCE</name>
<dbReference type="EMBL" id="CP023518">
    <property type="protein sequence ID" value="ATF78893.1"/>
    <property type="molecule type" value="Genomic_DNA"/>
</dbReference>